<comment type="pathway">
    <text evidence="9">Protein modification; lipoprotein biosynthesis (signal peptide cleavage).</text>
</comment>
<feature type="active site" evidence="9">
    <location>
        <position position="130"/>
    </location>
</feature>
<comment type="caution">
    <text evidence="12">The sequence shown here is derived from an EMBL/GenBank/DDBJ whole genome shotgun (WGS) entry which is preliminary data.</text>
</comment>
<evidence type="ECO:0000256" key="4">
    <source>
        <dbReference type="ARBA" id="ARBA00022692"/>
    </source>
</evidence>
<dbReference type="PRINTS" id="PR00781">
    <property type="entry name" value="LIPOSIGPTASE"/>
</dbReference>
<reference evidence="12 13" key="1">
    <citation type="submission" date="2018-06" db="EMBL/GenBank/DDBJ databases">
        <title>Genomic Encyclopedia of Type Strains, Phase IV (KMG-IV): sequencing the most valuable type-strain genomes for metagenomic binning, comparative biology and taxonomic classification.</title>
        <authorList>
            <person name="Goeker M."/>
        </authorList>
    </citation>
    <scope>NUCLEOTIDE SEQUENCE [LARGE SCALE GENOMIC DNA]</scope>
    <source>
        <strain evidence="12 13">DSM 22112</strain>
    </source>
</reference>
<dbReference type="GO" id="GO:0004190">
    <property type="term" value="F:aspartic-type endopeptidase activity"/>
    <property type="evidence" value="ECO:0007669"/>
    <property type="project" value="UniProtKB-UniRule"/>
</dbReference>
<name>A0A366IDP9_9FIRM</name>
<dbReference type="RefSeq" id="WP_113919937.1">
    <property type="nucleotide sequence ID" value="NZ_QNRX01000004.1"/>
</dbReference>
<keyword evidence="13" id="KW-1185">Reference proteome</keyword>
<dbReference type="Proteomes" id="UP000253490">
    <property type="component" value="Unassembled WGS sequence"/>
</dbReference>
<comment type="function">
    <text evidence="9 10">This protein specifically catalyzes the removal of signal peptides from prolipoproteins.</text>
</comment>
<dbReference type="GO" id="GO:0006508">
    <property type="term" value="P:proteolysis"/>
    <property type="evidence" value="ECO:0007669"/>
    <property type="project" value="UniProtKB-KW"/>
</dbReference>
<gene>
    <name evidence="9" type="primary">lspA</name>
    <name evidence="12" type="ORF">DES36_10472</name>
</gene>
<proteinExistence type="inferred from homology"/>
<evidence type="ECO:0000256" key="2">
    <source>
        <dbReference type="ARBA" id="ARBA00022475"/>
    </source>
</evidence>
<organism evidence="12 13">
    <name type="scientific">Alkalibaculum bacchi</name>
    <dbReference type="NCBI Taxonomy" id="645887"/>
    <lineage>
        <taxon>Bacteria</taxon>
        <taxon>Bacillati</taxon>
        <taxon>Bacillota</taxon>
        <taxon>Clostridia</taxon>
        <taxon>Eubacteriales</taxon>
        <taxon>Eubacteriaceae</taxon>
        <taxon>Alkalibaculum</taxon>
    </lineage>
</organism>
<dbReference type="PANTHER" id="PTHR33695:SF1">
    <property type="entry name" value="LIPOPROTEIN SIGNAL PEPTIDASE"/>
    <property type="match status" value="1"/>
</dbReference>
<evidence type="ECO:0000256" key="11">
    <source>
        <dbReference type="RuleBase" id="RU004181"/>
    </source>
</evidence>
<evidence type="ECO:0000256" key="10">
    <source>
        <dbReference type="RuleBase" id="RU000594"/>
    </source>
</evidence>
<dbReference type="NCBIfam" id="TIGR00077">
    <property type="entry name" value="lspA"/>
    <property type="match status" value="1"/>
</dbReference>
<dbReference type="HAMAP" id="MF_00161">
    <property type="entry name" value="LspA"/>
    <property type="match status" value="1"/>
</dbReference>
<dbReference type="PANTHER" id="PTHR33695">
    <property type="entry name" value="LIPOPROTEIN SIGNAL PEPTIDASE"/>
    <property type="match status" value="1"/>
</dbReference>
<dbReference type="EC" id="3.4.23.36" evidence="9"/>
<feature type="transmembrane region" description="Helical" evidence="9">
    <location>
        <begin position="124"/>
        <end position="146"/>
    </location>
</feature>
<accession>A0A366IDP9</accession>
<feature type="transmembrane region" description="Helical" evidence="9">
    <location>
        <begin position="57"/>
        <end position="75"/>
    </location>
</feature>
<dbReference type="EMBL" id="QNRX01000004">
    <property type="protein sequence ID" value="RBP67372.1"/>
    <property type="molecule type" value="Genomic_DNA"/>
</dbReference>
<evidence type="ECO:0000313" key="12">
    <source>
        <dbReference type="EMBL" id="RBP67372.1"/>
    </source>
</evidence>
<evidence type="ECO:0000313" key="13">
    <source>
        <dbReference type="Proteomes" id="UP000253490"/>
    </source>
</evidence>
<comment type="caution">
    <text evidence="9">Lacks conserved residue(s) required for the propagation of feature annotation.</text>
</comment>
<feature type="active site" evidence="9">
    <location>
        <position position="114"/>
    </location>
</feature>
<keyword evidence="3 9" id="KW-0645">Protease</keyword>
<sequence>MYYYLIIIAIILLDQFTKYLAITHVKNVVTIPIIQNIFHLTYAENTGAAFSILSNKIPLLTIVTSIFIICLFIYLSKVINEKKGFQWMTLALTFVIGGAIGNLIDRIRLAYVVDFFEFRFIQFAIFNVADTFIVIGSILLIICILLEEKA</sequence>
<keyword evidence="4 9" id="KW-0812">Transmembrane</keyword>
<dbReference type="InterPro" id="IPR001872">
    <property type="entry name" value="Peptidase_A8"/>
</dbReference>
<evidence type="ECO:0000256" key="3">
    <source>
        <dbReference type="ARBA" id="ARBA00022670"/>
    </source>
</evidence>
<evidence type="ECO:0000256" key="1">
    <source>
        <dbReference type="ARBA" id="ARBA00006139"/>
    </source>
</evidence>
<evidence type="ECO:0000256" key="7">
    <source>
        <dbReference type="ARBA" id="ARBA00022989"/>
    </source>
</evidence>
<dbReference type="GO" id="GO:0005886">
    <property type="term" value="C:plasma membrane"/>
    <property type="evidence" value="ECO:0007669"/>
    <property type="project" value="UniProtKB-SubCell"/>
</dbReference>
<dbReference type="AlphaFoldDB" id="A0A366IDP9"/>
<dbReference type="OrthoDB" id="9810259at2"/>
<evidence type="ECO:0000256" key="5">
    <source>
        <dbReference type="ARBA" id="ARBA00022750"/>
    </source>
</evidence>
<comment type="subcellular location">
    <subcellularLocation>
        <location evidence="9">Cell membrane</location>
        <topology evidence="9">Multi-pass membrane protein</topology>
    </subcellularLocation>
</comment>
<evidence type="ECO:0000256" key="6">
    <source>
        <dbReference type="ARBA" id="ARBA00022801"/>
    </source>
</evidence>
<dbReference type="PROSITE" id="PS00855">
    <property type="entry name" value="SPASE_II"/>
    <property type="match status" value="1"/>
</dbReference>
<keyword evidence="6 9" id="KW-0378">Hydrolase</keyword>
<evidence type="ECO:0000256" key="8">
    <source>
        <dbReference type="ARBA" id="ARBA00023136"/>
    </source>
</evidence>
<feature type="transmembrane region" description="Helical" evidence="9">
    <location>
        <begin position="87"/>
        <end position="104"/>
    </location>
</feature>
<comment type="similarity">
    <text evidence="1 9 11">Belongs to the peptidase A8 family.</text>
</comment>
<keyword evidence="8 9" id="KW-0472">Membrane</keyword>
<keyword evidence="7 9" id="KW-1133">Transmembrane helix</keyword>
<dbReference type="Pfam" id="PF01252">
    <property type="entry name" value="Peptidase_A8"/>
    <property type="match status" value="1"/>
</dbReference>
<protein>
    <recommendedName>
        <fullName evidence="9">Lipoprotein signal peptidase</fullName>
        <ecNumber evidence="9">3.4.23.36</ecNumber>
    </recommendedName>
    <alternativeName>
        <fullName evidence="9">Prolipoprotein signal peptidase</fullName>
    </alternativeName>
    <alternativeName>
        <fullName evidence="9">Signal peptidase II</fullName>
        <shortName evidence="9">SPase II</shortName>
    </alternativeName>
</protein>
<keyword evidence="5 9" id="KW-0064">Aspartyl protease</keyword>
<dbReference type="UniPathway" id="UPA00665"/>
<comment type="catalytic activity">
    <reaction evidence="9 10">
        <text>Release of signal peptides from bacterial membrane prolipoproteins. Hydrolyzes -Xaa-Yaa-Zaa-|-(S,diacylglyceryl)Cys-, in which Xaa is hydrophobic (preferably Leu), and Yaa (Ala or Ser) and Zaa (Gly or Ala) have small, neutral side chains.</text>
        <dbReference type="EC" id="3.4.23.36"/>
    </reaction>
</comment>
<evidence type="ECO:0000256" key="9">
    <source>
        <dbReference type="HAMAP-Rule" id="MF_00161"/>
    </source>
</evidence>
<keyword evidence="2 9" id="KW-1003">Cell membrane</keyword>